<dbReference type="Proteomes" id="UP001521184">
    <property type="component" value="Unassembled WGS sequence"/>
</dbReference>
<evidence type="ECO:0000256" key="5">
    <source>
        <dbReference type="SAM" id="MobiDB-lite"/>
    </source>
</evidence>
<gene>
    <name evidence="8" type="primary">GIT2</name>
    <name evidence="8" type="ORF">SLS58_004005</name>
</gene>
<dbReference type="InterPro" id="IPR020846">
    <property type="entry name" value="MFS_dom"/>
</dbReference>
<keyword evidence="3 6" id="KW-1133">Transmembrane helix</keyword>
<feature type="transmembrane region" description="Helical" evidence="6">
    <location>
        <begin position="76"/>
        <end position="95"/>
    </location>
</feature>
<dbReference type="InterPro" id="IPR005828">
    <property type="entry name" value="MFS_sugar_transport-like"/>
</dbReference>
<evidence type="ECO:0000256" key="4">
    <source>
        <dbReference type="ARBA" id="ARBA00023136"/>
    </source>
</evidence>
<organism evidence="8 9">
    <name type="scientific">Diplodia intermedia</name>
    <dbReference type="NCBI Taxonomy" id="856260"/>
    <lineage>
        <taxon>Eukaryota</taxon>
        <taxon>Fungi</taxon>
        <taxon>Dikarya</taxon>
        <taxon>Ascomycota</taxon>
        <taxon>Pezizomycotina</taxon>
        <taxon>Dothideomycetes</taxon>
        <taxon>Dothideomycetes incertae sedis</taxon>
        <taxon>Botryosphaeriales</taxon>
        <taxon>Botryosphaeriaceae</taxon>
        <taxon>Diplodia</taxon>
    </lineage>
</organism>
<feature type="transmembrane region" description="Helical" evidence="6">
    <location>
        <begin position="394"/>
        <end position="416"/>
    </location>
</feature>
<feature type="transmembrane region" description="Helical" evidence="6">
    <location>
        <begin position="246"/>
        <end position="268"/>
    </location>
</feature>
<comment type="caution">
    <text evidence="8">The sequence shown here is derived from an EMBL/GenBank/DDBJ whole genome shotgun (WGS) entry which is preliminary data.</text>
</comment>
<protein>
    <submittedName>
        <fullName evidence="8">Glycerophosphoinositol permease</fullName>
    </submittedName>
</protein>
<sequence>MEPQSDKNVETSSSEPRRNSYAATEKSRWERLWPVIACGAGLFSDGYLNNVIGSVNTMLSKIYPTTYANSSAQNNVSSITFAGTVVGMLFFGYTSDHFSRKWSLMASTLIIILFAILGTASYGAGGSPAGLFAALTAYRFFLGIGIGGEYPAGSVGCAESTGELKSGTRNRWFILFTNVQIDIGFVVAAIVPLIVVLATSEDHLRAAWRICLGLGVIPPLSLLWLRLKLQEPEAYKRESMRDTTTPYWLALKYYGFRLFVVSLIWFIYDFSAYAFGIYSSTIVSNLLGTDERLWKSFAWNVLINFFYIPGCVLGSFLADVPWLGPKRTLALGVILQGVVGFIMAGCYASLEKPGNIAAFCVVYGIFLSLGEMGPGDNIGLMASKISATSIRGQFYGIAAAIGKIGAFVGTWVFPVIQANAPNKTREGQDPFWVASALAIFAGAVALFLLPDVGQDTIDEEDMRFREYLRANGFDTSLMGLKDAVGAGEVEVETGSGVVGQGVKR</sequence>
<keyword evidence="9" id="KW-1185">Reference proteome</keyword>
<feature type="transmembrane region" description="Helical" evidence="6">
    <location>
        <begin position="431"/>
        <end position="449"/>
    </location>
</feature>
<proteinExistence type="predicted"/>
<feature type="transmembrane region" description="Helical" evidence="6">
    <location>
        <begin position="329"/>
        <end position="350"/>
    </location>
</feature>
<evidence type="ECO:0000256" key="2">
    <source>
        <dbReference type="ARBA" id="ARBA00022692"/>
    </source>
</evidence>
<dbReference type="Pfam" id="PF00083">
    <property type="entry name" value="Sugar_tr"/>
    <property type="match status" value="2"/>
</dbReference>
<feature type="transmembrane region" description="Helical" evidence="6">
    <location>
        <begin position="173"/>
        <end position="200"/>
    </location>
</feature>
<evidence type="ECO:0000256" key="3">
    <source>
        <dbReference type="ARBA" id="ARBA00022989"/>
    </source>
</evidence>
<dbReference type="Gene3D" id="1.20.1250.20">
    <property type="entry name" value="MFS general substrate transporter like domains"/>
    <property type="match status" value="1"/>
</dbReference>
<feature type="transmembrane region" description="Helical" evidence="6">
    <location>
        <begin position="206"/>
        <end position="225"/>
    </location>
</feature>
<dbReference type="EMBL" id="JAKEKT020000021">
    <property type="protein sequence ID" value="KAL1644934.1"/>
    <property type="molecule type" value="Genomic_DNA"/>
</dbReference>
<dbReference type="PROSITE" id="PS50850">
    <property type="entry name" value="MFS"/>
    <property type="match status" value="1"/>
</dbReference>
<evidence type="ECO:0000256" key="1">
    <source>
        <dbReference type="ARBA" id="ARBA00004141"/>
    </source>
</evidence>
<reference evidence="8 9" key="1">
    <citation type="journal article" date="2023" name="Plant Dis.">
        <title>First Report of Diplodia intermedia Causing Canker and Dieback Diseases on Apple Trees in Canada.</title>
        <authorList>
            <person name="Ellouze W."/>
            <person name="Ilyukhin E."/>
            <person name="Sulman M."/>
            <person name="Ali S."/>
        </authorList>
    </citation>
    <scope>NUCLEOTIDE SEQUENCE [LARGE SCALE GENOMIC DNA]</scope>
    <source>
        <strain evidence="8 9">M45-28</strain>
    </source>
</reference>
<feature type="domain" description="Major facilitator superfamily (MFS) profile" evidence="7">
    <location>
        <begin position="34"/>
        <end position="453"/>
    </location>
</feature>
<keyword evidence="4 6" id="KW-0472">Membrane</keyword>
<feature type="region of interest" description="Disordered" evidence="5">
    <location>
        <begin position="1"/>
        <end position="22"/>
    </location>
</feature>
<comment type="subcellular location">
    <subcellularLocation>
        <location evidence="1">Membrane</location>
        <topology evidence="1">Multi-pass membrane protein</topology>
    </subcellularLocation>
</comment>
<evidence type="ECO:0000259" key="7">
    <source>
        <dbReference type="PROSITE" id="PS50850"/>
    </source>
</evidence>
<feature type="transmembrane region" description="Helical" evidence="6">
    <location>
        <begin position="297"/>
        <end position="317"/>
    </location>
</feature>
<feature type="transmembrane region" description="Helical" evidence="6">
    <location>
        <begin position="102"/>
        <end position="124"/>
    </location>
</feature>
<dbReference type="PANTHER" id="PTHR23508:SF10">
    <property type="entry name" value="CARBOXYLIC ACID TRANSPORTER PROTEIN HOMOLOG"/>
    <property type="match status" value="1"/>
</dbReference>
<evidence type="ECO:0000313" key="9">
    <source>
        <dbReference type="Proteomes" id="UP001521184"/>
    </source>
</evidence>
<name>A0ABR3TVE0_9PEZI</name>
<dbReference type="InterPro" id="IPR036259">
    <property type="entry name" value="MFS_trans_sf"/>
</dbReference>
<keyword evidence="2 6" id="KW-0812">Transmembrane</keyword>
<accession>A0ABR3TVE0</accession>
<evidence type="ECO:0000313" key="8">
    <source>
        <dbReference type="EMBL" id="KAL1644934.1"/>
    </source>
</evidence>
<dbReference type="SUPFAM" id="SSF103473">
    <property type="entry name" value="MFS general substrate transporter"/>
    <property type="match status" value="1"/>
</dbReference>
<dbReference type="PANTHER" id="PTHR23508">
    <property type="entry name" value="CARBOXYLIC ACID TRANSPORTER PROTEIN HOMOLOG"/>
    <property type="match status" value="1"/>
</dbReference>
<evidence type="ECO:0000256" key="6">
    <source>
        <dbReference type="SAM" id="Phobius"/>
    </source>
</evidence>